<dbReference type="Pfam" id="PF21399">
    <property type="entry name" value="TERT_C"/>
    <property type="match status" value="1"/>
</dbReference>
<evidence type="ECO:0000256" key="14">
    <source>
        <dbReference type="SAM" id="MobiDB-lite"/>
    </source>
</evidence>
<dbReference type="EC" id="2.7.7.49" evidence="2 13"/>
<dbReference type="Proteomes" id="UP001497453">
    <property type="component" value="Chromosome 9"/>
</dbReference>
<dbReference type="InterPro" id="IPR049915">
    <property type="entry name" value="TERT_TEN"/>
</dbReference>
<dbReference type="PANTHER" id="PTHR12066:SF0">
    <property type="entry name" value="TELOMERASE REVERSE TRANSCRIPTASE"/>
    <property type="match status" value="1"/>
</dbReference>
<evidence type="ECO:0000256" key="10">
    <source>
        <dbReference type="ARBA" id="ARBA00022918"/>
    </source>
</evidence>
<keyword evidence="9 13" id="KW-0779">Telomere</keyword>
<dbReference type="SMART" id="SM00975">
    <property type="entry name" value="Telomerase_RBD"/>
    <property type="match status" value="1"/>
</dbReference>
<evidence type="ECO:0000256" key="12">
    <source>
        <dbReference type="ARBA" id="ARBA00048173"/>
    </source>
</evidence>
<feature type="region of interest" description="Disordered" evidence="14">
    <location>
        <begin position="178"/>
        <end position="233"/>
    </location>
</feature>
<dbReference type="PROSITE" id="PS50878">
    <property type="entry name" value="RT_POL"/>
    <property type="match status" value="1"/>
</dbReference>
<evidence type="ECO:0000256" key="2">
    <source>
        <dbReference type="ARBA" id="ARBA00012493"/>
    </source>
</evidence>
<dbReference type="InterPro" id="IPR021891">
    <property type="entry name" value="Telomerase_RBD"/>
</dbReference>
<evidence type="ECO:0000256" key="1">
    <source>
        <dbReference type="ARBA" id="ARBA00008001"/>
    </source>
</evidence>
<comment type="function">
    <text evidence="13">Telomerase is a ribonucleoprotein enzyme essential for the replication of chromosome termini in most eukaryotes. It elongates telomeres. It is a reverse transcriptase that adds simple sequence repeats to chromosome ends by copying a template sequence within the RNA component of the enzyme.</text>
</comment>
<reference evidence="17" key="1">
    <citation type="submission" date="2024-04" db="EMBL/GenBank/DDBJ databases">
        <authorList>
            <person name="Shaw F."/>
            <person name="Minotto A."/>
        </authorList>
    </citation>
    <scope>NUCLEOTIDE SEQUENCE [LARGE SCALE GENOMIC DNA]</scope>
</reference>
<name>A0ABP1EB03_9APHY</name>
<keyword evidence="6 13" id="KW-0548">Nucleotidyltransferase</keyword>
<dbReference type="PRINTS" id="PR01365">
    <property type="entry name" value="TELOMERASERT"/>
</dbReference>
<evidence type="ECO:0000259" key="15">
    <source>
        <dbReference type="PROSITE" id="PS50878"/>
    </source>
</evidence>
<dbReference type="Gene3D" id="3.30.70.2630">
    <property type="match status" value="1"/>
</dbReference>
<comment type="subcellular location">
    <subcellularLocation>
        <location evidence="13">Nucleus</location>
    </subcellularLocation>
    <subcellularLocation>
        <location evidence="13">Chromosome</location>
        <location evidence="13">Telomere</location>
    </subcellularLocation>
</comment>
<evidence type="ECO:0000256" key="9">
    <source>
        <dbReference type="ARBA" id="ARBA00022895"/>
    </source>
</evidence>
<evidence type="ECO:0000256" key="13">
    <source>
        <dbReference type="RuleBase" id="RU365061"/>
    </source>
</evidence>
<evidence type="ECO:0000256" key="11">
    <source>
        <dbReference type="ARBA" id="ARBA00023242"/>
    </source>
</evidence>
<proteinExistence type="inferred from homology"/>
<sequence length="1116" mass="127967">MASSNPVSLNLLRSYYPVVETLQCYLANILEKGSCDTQYLTHETDTMLYRTLLKESYVANRYTLPETRFKPLKPMVPLKEVIERAQVKLLSKGRGSGENVITAGYRLNYKRQPAFQASVTNYFLNTIVTALHAVQWNDLFQRIGEDAMLHLLTETSVFIPLPNSCFCQMTGSPIVHSKPTSDRLIISSNPRDVTGKREAEAAPAEEGPPKRQRRKITDIGQRRNSLKPYSTSDRRSPADIALIRARMFYFRPYFVGRTNLVVVGFPPKHVLNRLNPSIHKKRDSGQVWVEPDPRKQMENARHLAKYVFPTQYELPNPFTVDRTCFQGHRLPNYFDREDQIKAKGSCKTPKRLKPVLPILEKLIWRHGKCGYKPLLNKICPSKLKTNREQPLDSSIILEMMSENSIIINSQQPVSSGNLSIDSHGNTILPEGLTQARNEVKNKPRFAEFACSYVEVFCFLMVITKSIVPQELWGCQRNFKLVAKHVKTLISARRYETLTLHNILQGFSTSECDWLIPGGRSAQQSRVSLSDSQKRLELLSEFLFWYFDSFLIPLIRTTFYVTESSAFRNKVLYFRQDDWTTLCAPLIERLSSNTFEKLDPLDAQELLRQRRLGFSFVRLLPKETGVRPIVNLRRKKQVNTGLLPGKPAQSINQILQAAFQILNYEKENQRSLLGASVFGPNEVYTRLKAFKSHLLSQTTSGILPRLYFVKVDVQACFDTIEQTKLLSILRDLISEESYVLQRHGQVSPVAGKIRRAYVKKAMSDDDHPHFLSLATKLAGALRNTIFVDQVVYPYAQKQEVLELLEEHITENLVKIGEDYYRQTVGIPQGSVLSALLCSFFYGHLEQDRLRVTDDSNSVLLRLIDDYLFVTTSSGRARKFLRTMQEGHPEYGCFIARDKTLTNFETDDPTTFIGPEQKSFPWCGYLINMFDLSVTVDYGRFHSDYLQDSLTVESGRHAGTTFVQKMMQLAKSKSHIIYNDSVLNAKPVVLKNIYQNFMLCAMKMHYYLQNWGLDVLKSPAFILKTIRQVIRYTYATIRNKAKNVVAKASNARFEVPKGHVFWLGTHAVHTVLSQKAHLYPQVLNSLQFELNLAHNRRLRPGLRKVVKESRQLMAVLSF</sequence>
<dbReference type="EMBL" id="OZ037952">
    <property type="protein sequence ID" value="CAL1716648.1"/>
    <property type="molecule type" value="Genomic_DNA"/>
</dbReference>
<evidence type="ECO:0000256" key="7">
    <source>
        <dbReference type="ARBA" id="ARBA00022723"/>
    </source>
</evidence>
<keyword evidence="11 13" id="KW-0539">Nucleus</keyword>
<comment type="similarity">
    <text evidence="1 13">Belongs to the reverse transcriptase family. Telomerase subfamily.</text>
</comment>
<keyword evidence="5 13" id="KW-0808">Transferase</keyword>
<gene>
    <name evidence="16" type="ORF">GFSPODELE1_LOCUS10853</name>
</gene>
<evidence type="ECO:0000256" key="3">
    <source>
        <dbReference type="ARBA" id="ARBA00016182"/>
    </source>
</evidence>
<keyword evidence="4 13" id="KW-0158">Chromosome</keyword>
<keyword evidence="17" id="KW-1185">Reference proteome</keyword>
<dbReference type="InterPro" id="IPR049139">
    <property type="entry name" value="TERT_C"/>
</dbReference>
<accession>A0ABP1EB03</accession>
<feature type="domain" description="Reverse transcriptase" evidence="15">
    <location>
        <begin position="600"/>
        <end position="925"/>
    </location>
</feature>
<keyword evidence="8 13" id="KW-0460">Magnesium</keyword>
<dbReference type="CDD" id="cd01648">
    <property type="entry name" value="TERT"/>
    <property type="match status" value="1"/>
</dbReference>
<evidence type="ECO:0000256" key="8">
    <source>
        <dbReference type="ARBA" id="ARBA00022842"/>
    </source>
</evidence>
<keyword evidence="10 13" id="KW-0695">RNA-directed DNA polymerase</keyword>
<dbReference type="InterPro" id="IPR000477">
    <property type="entry name" value="RT_dom"/>
</dbReference>
<protein>
    <recommendedName>
        <fullName evidence="3 13">Telomerase reverse transcriptase</fullName>
        <ecNumber evidence="2 13">2.7.7.49</ecNumber>
    </recommendedName>
    <alternativeName>
        <fullName evidence="13">Telomerase catalytic subunit</fullName>
    </alternativeName>
</protein>
<evidence type="ECO:0000256" key="5">
    <source>
        <dbReference type="ARBA" id="ARBA00022679"/>
    </source>
</evidence>
<evidence type="ECO:0000256" key="6">
    <source>
        <dbReference type="ARBA" id="ARBA00022695"/>
    </source>
</evidence>
<keyword evidence="7 13" id="KW-0479">Metal-binding</keyword>
<dbReference type="Pfam" id="PF12009">
    <property type="entry name" value="Telomerase_RBD"/>
    <property type="match status" value="1"/>
</dbReference>
<dbReference type="InterPro" id="IPR003545">
    <property type="entry name" value="Telomerase_RT"/>
</dbReference>
<dbReference type="PANTHER" id="PTHR12066">
    <property type="entry name" value="TELOMERASE REVERSE TRANSCRIPTASE"/>
    <property type="match status" value="1"/>
</dbReference>
<comment type="catalytic activity">
    <reaction evidence="12 13">
        <text>DNA(n) + a 2'-deoxyribonucleoside 5'-triphosphate = DNA(n+1) + diphosphate</text>
        <dbReference type="Rhea" id="RHEA:22508"/>
        <dbReference type="Rhea" id="RHEA-COMP:17339"/>
        <dbReference type="Rhea" id="RHEA-COMP:17340"/>
        <dbReference type="ChEBI" id="CHEBI:33019"/>
        <dbReference type="ChEBI" id="CHEBI:61560"/>
        <dbReference type="ChEBI" id="CHEBI:173112"/>
        <dbReference type="EC" id="2.7.7.49"/>
    </reaction>
</comment>
<evidence type="ECO:0000313" key="16">
    <source>
        <dbReference type="EMBL" id="CAL1716648.1"/>
    </source>
</evidence>
<evidence type="ECO:0000256" key="4">
    <source>
        <dbReference type="ARBA" id="ARBA00022454"/>
    </source>
</evidence>
<dbReference type="Pfam" id="PF11474">
    <property type="entry name" value="TEN_TERT"/>
    <property type="match status" value="1"/>
</dbReference>
<dbReference type="Gene3D" id="1.10.357.90">
    <property type="match status" value="1"/>
</dbReference>
<dbReference type="Gene3D" id="1.10.132.70">
    <property type="match status" value="1"/>
</dbReference>
<organism evidence="16 17">
    <name type="scientific">Somion occarium</name>
    <dbReference type="NCBI Taxonomy" id="3059160"/>
    <lineage>
        <taxon>Eukaryota</taxon>
        <taxon>Fungi</taxon>
        <taxon>Dikarya</taxon>
        <taxon>Basidiomycota</taxon>
        <taxon>Agaricomycotina</taxon>
        <taxon>Agaricomycetes</taxon>
        <taxon>Polyporales</taxon>
        <taxon>Cerrenaceae</taxon>
        <taxon>Somion</taxon>
    </lineage>
</organism>
<evidence type="ECO:0000313" key="17">
    <source>
        <dbReference type="Proteomes" id="UP001497453"/>
    </source>
</evidence>